<dbReference type="InterPro" id="IPR036291">
    <property type="entry name" value="NAD(P)-bd_dom_sf"/>
</dbReference>
<keyword evidence="4" id="KW-1185">Reference proteome</keyword>
<dbReference type="FunFam" id="3.40.50.720:FF:000084">
    <property type="entry name" value="Short-chain dehydrogenase reductase"/>
    <property type="match status" value="1"/>
</dbReference>
<dbReference type="EMBL" id="FQVU01000004">
    <property type="protein sequence ID" value="SHH07564.1"/>
    <property type="molecule type" value="Genomic_DNA"/>
</dbReference>
<dbReference type="PANTHER" id="PTHR43296:SF2">
    <property type="entry name" value="PEROXISOMAL 2,4-DIENOYL-COA REDUCTASE [(3E)-ENOYL-COA-PRODUCING]"/>
    <property type="match status" value="1"/>
</dbReference>
<dbReference type="GO" id="GO:0008670">
    <property type="term" value="F:2,4-dienoyl-CoA reductase (NADPH) activity"/>
    <property type="evidence" value="ECO:0007669"/>
    <property type="project" value="InterPro"/>
</dbReference>
<evidence type="ECO:0000256" key="1">
    <source>
        <dbReference type="ARBA" id="ARBA00022857"/>
    </source>
</evidence>
<dbReference type="Proteomes" id="UP000186132">
    <property type="component" value="Unassembled WGS sequence"/>
</dbReference>
<reference evidence="3 4" key="1">
    <citation type="submission" date="2016-11" db="EMBL/GenBank/DDBJ databases">
        <authorList>
            <person name="Jaros S."/>
            <person name="Januszkiewicz K."/>
            <person name="Wedrychowicz H."/>
        </authorList>
    </citation>
    <scope>NUCLEOTIDE SEQUENCE [LARGE SCALE GENOMIC DNA]</scope>
    <source>
        <strain evidence="3 4">DSM 45627</strain>
    </source>
</reference>
<dbReference type="Pfam" id="PF13561">
    <property type="entry name" value="adh_short_C2"/>
    <property type="match status" value="1"/>
</dbReference>
<gene>
    <name evidence="3" type="ORF">SAMN05443575_3256</name>
</gene>
<sequence length="279" mass="28541">MTPPLTSLVNERLLAGRTAFVTGGGSGVNLAIATAFATLGADVSICGRSEERLLGAAAGLRELGARVVTSVADVRDRAAVQAAFDRTADELAPCDIVVCGAAGNFLAPAESLSSNGFRAVVDIDLLGSFHAAHAAFEQLRQTRGSLLFVSGGQSLMPFELQAHVGAAKAGVDSLMRSLALEWGRHGIRVNSIVPGPVAGTEGMARLADHTGEDLWNDMVPLGRFATAEEIAQLAVVLVSPLASYVSGAQVVVDGGMALTGTGRFNQAVRAAFTASGNGA</sequence>
<dbReference type="AlphaFoldDB" id="A0A1M5Q080"/>
<dbReference type="Gene3D" id="3.40.50.720">
    <property type="entry name" value="NAD(P)-binding Rossmann-like Domain"/>
    <property type="match status" value="1"/>
</dbReference>
<dbReference type="PRINTS" id="PR00081">
    <property type="entry name" value="GDHRDH"/>
</dbReference>
<proteinExistence type="predicted"/>
<evidence type="ECO:0000313" key="3">
    <source>
        <dbReference type="EMBL" id="SHH07564.1"/>
    </source>
</evidence>
<keyword evidence="1" id="KW-0521">NADP</keyword>
<name>A0A1M5Q080_9ACTN</name>
<dbReference type="OrthoDB" id="286404at2"/>
<organism evidence="3 4">
    <name type="scientific">Jatrophihabitans endophyticus</name>
    <dbReference type="NCBI Taxonomy" id="1206085"/>
    <lineage>
        <taxon>Bacteria</taxon>
        <taxon>Bacillati</taxon>
        <taxon>Actinomycetota</taxon>
        <taxon>Actinomycetes</taxon>
        <taxon>Jatrophihabitantales</taxon>
        <taxon>Jatrophihabitantaceae</taxon>
        <taxon>Jatrophihabitans</taxon>
    </lineage>
</organism>
<keyword evidence="2" id="KW-0560">Oxidoreductase</keyword>
<accession>A0A1M5Q080</accession>
<dbReference type="SUPFAM" id="SSF51735">
    <property type="entry name" value="NAD(P)-binding Rossmann-fold domains"/>
    <property type="match status" value="1"/>
</dbReference>
<dbReference type="GO" id="GO:0009062">
    <property type="term" value="P:fatty acid catabolic process"/>
    <property type="evidence" value="ECO:0007669"/>
    <property type="project" value="InterPro"/>
</dbReference>
<dbReference type="InterPro" id="IPR045017">
    <property type="entry name" value="DECR2-like"/>
</dbReference>
<evidence type="ECO:0000313" key="4">
    <source>
        <dbReference type="Proteomes" id="UP000186132"/>
    </source>
</evidence>
<evidence type="ECO:0000256" key="2">
    <source>
        <dbReference type="ARBA" id="ARBA00023002"/>
    </source>
</evidence>
<dbReference type="InterPro" id="IPR002347">
    <property type="entry name" value="SDR_fam"/>
</dbReference>
<dbReference type="PANTHER" id="PTHR43296">
    <property type="entry name" value="PEROXISOMAL 2,4-DIENOYL-COA REDUCTASE"/>
    <property type="match status" value="1"/>
</dbReference>
<dbReference type="STRING" id="1206085.SAMN05443575_3256"/>
<dbReference type="RefSeq" id="WP_073391581.1">
    <property type="nucleotide sequence ID" value="NZ_FQVU01000004.1"/>
</dbReference>
<protein>
    <submittedName>
        <fullName evidence="3">NAD(P)-dependent dehydrogenase, short-chain alcohol dehydrogenase family</fullName>
    </submittedName>
</protein>